<name>A0AA35QUI3_GEOBA</name>
<dbReference type="EMBL" id="CASHTH010000153">
    <property type="protein sequence ID" value="CAI7992663.1"/>
    <property type="molecule type" value="Genomic_DNA"/>
</dbReference>
<feature type="non-terminal residue" evidence="1">
    <location>
        <position position="1"/>
    </location>
</feature>
<evidence type="ECO:0000313" key="1">
    <source>
        <dbReference type="EMBL" id="CAI7992663.1"/>
    </source>
</evidence>
<dbReference type="Proteomes" id="UP001174909">
    <property type="component" value="Unassembled WGS sequence"/>
</dbReference>
<proteinExistence type="predicted"/>
<protein>
    <submittedName>
        <fullName evidence="1">Uncharacterized protein</fullName>
    </submittedName>
</protein>
<reference evidence="1" key="1">
    <citation type="submission" date="2023-03" db="EMBL/GenBank/DDBJ databases">
        <authorList>
            <person name="Steffen K."/>
            <person name="Cardenas P."/>
        </authorList>
    </citation>
    <scope>NUCLEOTIDE SEQUENCE</scope>
</reference>
<comment type="caution">
    <text evidence="1">The sequence shown here is derived from an EMBL/GenBank/DDBJ whole genome shotgun (WGS) entry which is preliminary data.</text>
</comment>
<sequence>MSVSSPQRSPCVLWLRATTKATIGSAESATQYTSRMRTLQNDGQFISKRRLVSC</sequence>
<organism evidence="1 2">
    <name type="scientific">Geodia barretti</name>
    <name type="common">Barrett's horny sponge</name>
    <dbReference type="NCBI Taxonomy" id="519541"/>
    <lineage>
        <taxon>Eukaryota</taxon>
        <taxon>Metazoa</taxon>
        <taxon>Porifera</taxon>
        <taxon>Demospongiae</taxon>
        <taxon>Heteroscleromorpha</taxon>
        <taxon>Tetractinellida</taxon>
        <taxon>Astrophorina</taxon>
        <taxon>Geodiidae</taxon>
        <taxon>Geodia</taxon>
    </lineage>
</organism>
<gene>
    <name evidence="1" type="ORF">GBAR_LOCUS1057</name>
</gene>
<dbReference type="AlphaFoldDB" id="A0AA35QUI3"/>
<evidence type="ECO:0000313" key="2">
    <source>
        <dbReference type="Proteomes" id="UP001174909"/>
    </source>
</evidence>
<keyword evidence="2" id="KW-1185">Reference proteome</keyword>
<accession>A0AA35QUI3</accession>